<dbReference type="InterPro" id="IPR017439">
    <property type="entry name" value="Amidohydrolase"/>
</dbReference>
<dbReference type="Pfam" id="PF07687">
    <property type="entry name" value="M20_dimer"/>
    <property type="match status" value="1"/>
</dbReference>
<evidence type="ECO:0000256" key="1">
    <source>
        <dbReference type="PIRSR" id="PIRSR005962-1"/>
    </source>
</evidence>
<comment type="cofactor">
    <cofactor evidence="1">
        <name>Mn(2+)</name>
        <dbReference type="ChEBI" id="CHEBI:29035"/>
    </cofactor>
    <text evidence="1">The Mn(2+) ion enhances activity.</text>
</comment>
<proteinExistence type="predicted"/>
<protein>
    <submittedName>
        <fullName evidence="3">Amidohydrolase</fullName>
    </submittedName>
</protein>
<dbReference type="GO" id="GO:0046872">
    <property type="term" value="F:metal ion binding"/>
    <property type="evidence" value="ECO:0007669"/>
    <property type="project" value="UniProtKB-KW"/>
</dbReference>
<evidence type="ECO:0000313" key="3">
    <source>
        <dbReference type="EMBL" id="SHH78387.1"/>
    </source>
</evidence>
<dbReference type="EMBL" id="FQXM01000013">
    <property type="protein sequence ID" value="SHH78387.1"/>
    <property type="molecule type" value="Genomic_DNA"/>
</dbReference>
<dbReference type="STRING" id="1121316.SAMN02745207_02463"/>
<keyword evidence="1" id="KW-0479">Metal-binding</keyword>
<dbReference type="OrthoDB" id="9776731at2"/>
<feature type="binding site" evidence="1">
    <location>
        <position position="96"/>
    </location>
    <ligand>
        <name>Mn(2+)</name>
        <dbReference type="ChEBI" id="CHEBI:29035"/>
        <label>2</label>
    </ligand>
</feature>
<keyword evidence="1" id="KW-0464">Manganese</keyword>
<dbReference type="SUPFAM" id="SSF53187">
    <property type="entry name" value="Zn-dependent exopeptidases"/>
    <property type="match status" value="1"/>
</dbReference>
<evidence type="ECO:0000313" key="4">
    <source>
        <dbReference type="Proteomes" id="UP000184447"/>
    </source>
</evidence>
<organism evidence="3 4">
    <name type="scientific">Clostridium grantii DSM 8605</name>
    <dbReference type="NCBI Taxonomy" id="1121316"/>
    <lineage>
        <taxon>Bacteria</taxon>
        <taxon>Bacillati</taxon>
        <taxon>Bacillota</taxon>
        <taxon>Clostridia</taxon>
        <taxon>Eubacteriales</taxon>
        <taxon>Clostridiaceae</taxon>
        <taxon>Clostridium</taxon>
    </lineage>
</organism>
<keyword evidence="4" id="KW-1185">Reference proteome</keyword>
<dbReference type="PANTHER" id="PTHR11014">
    <property type="entry name" value="PEPTIDASE M20 FAMILY MEMBER"/>
    <property type="match status" value="1"/>
</dbReference>
<feature type="binding site" evidence="1">
    <location>
        <position position="131"/>
    </location>
    <ligand>
        <name>Mn(2+)</name>
        <dbReference type="ChEBI" id="CHEBI:29035"/>
        <label>2</label>
    </ligand>
</feature>
<dbReference type="InterPro" id="IPR002933">
    <property type="entry name" value="Peptidase_M20"/>
</dbReference>
<keyword evidence="3" id="KW-0378">Hydrolase</keyword>
<dbReference type="RefSeq" id="WP_084133543.1">
    <property type="nucleotide sequence ID" value="NZ_FQXM01000013.1"/>
</dbReference>
<sequence length="373" mass="42470">MMDKEKLRLVVELRHELHKNAELSGKEETTQNILKNFIKRNTSFRIVDKKGYFYAVYKNKENLPNIAIRADMDAVPIDENIKTGYCSINKGVSHKCGHDGHSSILVMLALLIEENKLYHKNIYLLFQPAEEIGQGAKQIVEDNFLKENNIDEIYSFHNIPNYKKGSILIKEEVFACASKGMIIKLKGKPSHAAYPEFGTNPSIAAADIIKFISEAPKIGNYKGMVLSTLINVSIGEKAFGTSASYGEIMTTIRAENEDDLNKIENKIKEFTKIVSKENKLQYSISFCDEFPETRNHKKCVDKIRQVAINNNVETEKIHSAFRWSEDFGYYLKDVKGCMFGIGSGLNHPQLHTLEYDFPDDIIYSSAKFLYLIL</sequence>
<accession>A0A1M5VT42</accession>
<dbReference type="Proteomes" id="UP000184447">
    <property type="component" value="Unassembled WGS sequence"/>
</dbReference>
<evidence type="ECO:0000259" key="2">
    <source>
        <dbReference type="Pfam" id="PF07687"/>
    </source>
</evidence>
<dbReference type="PANTHER" id="PTHR11014:SF169">
    <property type="entry name" value="CLAN MH, FAMILY M20, PEPTIDASE T-LIKE METALLOPEPTIDASE"/>
    <property type="match status" value="1"/>
</dbReference>
<reference evidence="3 4" key="1">
    <citation type="submission" date="2016-11" db="EMBL/GenBank/DDBJ databases">
        <authorList>
            <person name="Jaros S."/>
            <person name="Januszkiewicz K."/>
            <person name="Wedrychowicz H."/>
        </authorList>
    </citation>
    <scope>NUCLEOTIDE SEQUENCE [LARGE SCALE GENOMIC DNA]</scope>
    <source>
        <strain evidence="3 4">DSM 8605</strain>
    </source>
</reference>
<dbReference type="Gene3D" id="3.40.630.10">
    <property type="entry name" value="Zn peptidases"/>
    <property type="match status" value="1"/>
</dbReference>
<dbReference type="Gene3D" id="3.30.70.360">
    <property type="match status" value="1"/>
</dbReference>
<dbReference type="InterPro" id="IPR011650">
    <property type="entry name" value="Peptidase_M20_dimer"/>
</dbReference>
<feature type="binding site" evidence="1">
    <location>
        <position position="157"/>
    </location>
    <ligand>
        <name>Mn(2+)</name>
        <dbReference type="ChEBI" id="CHEBI:29035"/>
        <label>2</label>
    </ligand>
</feature>
<feature type="domain" description="Peptidase M20 dimerisation" evidence="2">
    <location>
        <begin position="178"/>
        <end position="272"/>
    </location>
</feature>
<dbReference type="InterPro" id="IPR036264">
    <property type="entry name" value="Bact_exopeptidase_dim_dom"/>
</dbReference>
<dbReference type="SUPFAM" id="SSF55031">
    <property type="entry name" value="Bacterial exopeptidase dimerisation domain"/>
    <property type="match status" value="1"/>
</dbReference>
<dbReference type="GO" id="GO:0016787">
    <property type="term" value="F:hydrolase activity"/>
    <property type="evidence" value="ECO:0007669"/>
    <property type="project" value="UniProtKB-KW"/>
</dbReference>
<dbReference type="NCBIfam" id="TIGR01891">
    <property type="entry name" value="amidohydrolases"/>
    <property type="match status" value="1"/>
</dbReference>
<feature type="binding site" evidence="1">
    <location>
        <position position="98"/>
    </location>
    <ligand>
        <name>Mn(2+)</name>
        <dbReference type="ChEBI" id="CHEBI:29035"/>
        <label>2</label>
    </ligand>
</feature>
<feature type="binding site" evidence="1">
    <location>
        <position position="351"/>
    </location>
    <ligand>
        <name>Mn(2+)</name>
        <dbReference type="ChEBI" id="CHEBI:29035"/>
        <label>2</label>
    </ligand>
</feature>
<name>A0A1M5VT42_9CLOT</name>
<dbReference type="Pfam" id="PF01546">
    <property type="entry name" value="Peptidase_M20"/>
    <property type="match status" value="1"/>
</dbReference>
<gene>
    <name evidence="3" type="ORF">SAMN02745207_02463</name>
</gene>
<dbReference type="AlphaFoldDB" id="A0A1M5VT42"/>
<dbReference type="PIRSF" id="PIRSF005962">
    <property type="entry name" value="Pept_M20D_amidohydro"/>
    <property type="match status" value="1"/>
</dbReference>